<name>A0A4Y7L381_PAPSO</name>
<evidence type="ECO:0000313" key="2">
    <source>
        <dbReference type="Proteomes" id="UP000316621"/>
    </source>
</evidence>
<dbReference type="Proteomes" id="UP000316621">
    <property type="component" value="Chromosome 10"/>
</dbReference>
<dbReference type="STRING" id="3469.A0A4Y7L381"/>
<gene>
    <name evidence="1" type="ORF">C5167_042580</name>
</gene>
<dbReference type="InterPro" id="IPR036052">
    <property type="entry name" value="TrpB-like_PALP_sf"/>
</dbReference>
<proteinExistence type="predicted"/>
<dbReference type="Gene3D" id="3.40.50.1100">
    <property type="match status" value="1"/>
</dbReference>
<evidence type="ECO:0008006" key="3">
    <source>
        <dbReference type="Google" id="ProtNLM"/>
    </source>
</evidence>
<dbReference type="AlphaFoldDB" id="A0A4Y7L381"/>
<evidence type="ECO:0000313" key="1">
    <source>
        <dbReference type="EMBL" id="RZC80004.1"/>
    </source>
</evidence>
<protein>
    <recommendedName>
        <fullName evidence="3">Tryptophan synthase beta chain-like PALP domain-containing protein</fullName>
    </recommendedName>
</protein>
<reference evidence="1 2" key="1">
    <citation type="journal article" date="2018" name="Science">
        <title>The opium poppy genome and morphinan production.</title>
        <authorList>
            <person name="Guo L."/>
            <person name="Winzer T."/>
            <person name="Yang X."/>
            <person name="Li Y."/>
            <person name="Ning Z."/>
            <person name="He Z."/>
            <person name="Teodor R."/>
            <person name="Lu Y."/>
            <person name="Bowser T.A."/>
            <person name="Graham I.A."/>
            <person name="Ye K."/>
        </authorList>
    </citation>
    <scope>NUCLEOTIDE SEQUENCE [LARGE SCALE GENOMIC DNA]</scope>
    <source>
        <strain evidence="2">cv. HN1</strain>
        <tissue evidence="1">Leaves</tissue>
    </source>
</reference>
<dbReference type="Gramene" id="RZC80004">
    <property type="protein sequence ID" value="RZC80004"/>
    <property type="gene ID" value="C5167_042580"/>
</dbReference>
<keyword evidence="2" id="KW-1185">Reference proteome</keyword>
<organism evidence="1 2">
    <name type="scientific">Papaver somniferum</name>
    <name type="common">Opium poppy</name>
    <dbReference type="NCBI Taxonomy" id="3469"/>
    <lineage>
        <taxon>Eukaryota</taxon>
        <taxon>Viridiplantae</taxon>
        <taxon>Streptophyta</taxon>
        <taxon>Embryophyta</taxon>
        <taxon>Tracheophyta</taxon>
        <taxon>Spermatophyta</taxon>
        <taxon>Magnoliopsida</taxon>
        <taxon>Ranunculales</taxon>
        <taxon>Papaveraceae</taxon>
        <taxon>Papaveroideae</taxon>
        <taxon>Papaver</taxon>
    </lineage>
</organism>
<dbReference type="EMBL" id="CM010724">
    <property type="protein sequence ID" value="RZC80004.1"/>
    <property type="molecule type" value="Genomic_DNA"/>
</dbReference>
<sequence>MKKKSRNAGLEILSKAEFLNPGGSVKIIQEVKLLILESKCHVVIPDGDATEKAQILEALGAATVERVRRNLANFWEQTSGELDAFVAAAGTGGTVSSGIES</sequence>
<dbReference type="SUPFAM" id="SSF53686">
    <property type="entry name" value="Tryptophan synthase beta subunit-like PLP-dependent enzymes"/>
    <property type="match status" value="1"/>
</dbReference>
<accession>A0A4Y7L381</accession>